<feature type="signal peptide" evidence="1">
    <location>
        <begin position="1"/>
        <end position="20"/>
    </location>
</feature>
<keyword evidence="3" id="KW-1185">Reference proteome</keyword>
<dbReference type="Proteomes" id="UP000178129">
    <property type="component" value="Unassembled WGS sequence"/>
</dbReference>
<comment type="caution">
    <text evidence="2">The sequence shown here is derived from an EMBL/GenBank/DDBJ whole genome shotgun (WGS) entry which is preliminary data.</text>
</comment>
<dbReference type="InParanoid" id="A0A1E1K9W9"/>
<evidence type="ECO:0000313" key="2">
    <source>
        <dbReference type="EMBL" id="CZS94802.1"/>
    </source>
</evidence>
<sequence>MQSLVFLIAVLFSLLSSAFGNKVIFINKDSVPRTICWYPGAVPGSDPAHPIYFPKIPGTYVPAFGHGESPGIVHGGSYMFKSIYLGGDCSNMNNVEGEFTFNGHEGKTWFNLSAVKSYERGLGDQHSQIHFFRVAAGLYPQAGCSSFPCDNLYKFHNDDTHTLNTEQSELTAIICNGSCNAD</sequence>
<name>A0A1E1K9W9_9HELO</name>
<keyword evidence="1" id="KW-0732">Signal</keyword>
<dbReference type="AlphaFoldDB" id="A0A1E1K9W9"/>
<accession>A0A1E1K9W9</accession>
<proteinExistence type="predicted"/>
<evidence type="ECO:0000256" key="1">
    <source>
        <dbReference type="SAM" id="SignalP"/>
    </source>
</evidence>
<evidence type="ECO:0000313" key="3">
    <source>
        <dbReference type="Proteomes" id="UP000178129"/>
    </source>
</evidence>
<protein>
    <submittedName>
        <fullName evidence="2">Uncharacterized protein</fullName>
    </submittedName>
</protein>
<reference evidence="3" key="1">
    <citation type="submission" date="2016-03" db="EMBL/GenBank/DDBJ databases">
        <authorList>
            <person name="Ploux O."/>
        </authorList>
    </citation>
    <scope>NUCLEOTIDE SEQUENCE [LARGE SCALE GENOMIC DNA]</scope>
    <source>
        <strain evidence="3">UK7</strain>
    </source>
</reference>
<organism evidence="2 3">
    <name type="scientific">Rhynchosporium graminicola</name>
    <dbReference type="NCBI Taxonomy" id="2792576"/>
    <lineage>
        <taxon>Eukaryota</taxon>
        <taxon>Fungi</taxon>
        <taxon>Dikarya</taxon>
        <taxon>Ascomycota</taxon>
        <taxon>Pezizomycotina</taxon>
        <taxon>Leotiomycetes</taxon>
        <taxon>Helotiales</taxon>
        <taxon>Ploettnerulaceae</taxon>
        <taxon>Rhynchosporium</taxon>
    </lineage>
</organism>
<feature type="chain" id="PRO_5009445801" evidence="1">
    <location>
        <begin position="21"/>
        <end position="182"/>
    </location>
</feature>
<dbReference type="EMBL" id="FJUW01000009">
    <property type="protein sequence ID" value="CZS94802.1"/>
    <property type="molecule type" value="Genomic_DNA"/>
</dbReference>
<gene>
    <name evidence="2" type="ORF">RCO7_06543</name>
</gene>